<reference evidence="3" key="1">
    <citation type="journal article" date="2005" name="Nature">
        <title>The map-based sequence of the rice genome.</title>
        <authorList>
            <consortium name="International rice genome sequencing project (IRGSP)"/>
            <person name="Matsumoto T."/>
            <person name="Wu J."/>
            <person name="Kanamori H."/>
            <person name="Katayose Y."/>
            <person name="Fujisawa M."/>
            <person name="Namiki N."/>
            <person name="Mizuno H."/>
            <person name="Yamamoto K."/>
            <person name="Antonio B.A."/>
            <person name="Baba T."/>
            <person name="Sakata K."/>
            <person name="Nagamura Y."/>
            <person name="Aoki H."/>
            <person name="Arikawa K."/>
            <person name="Arita K."/>
            <person name="Bito T."/>
            <person name="Chiden Y."/>
            <person name="Fujitsuka N."/>
            <person name="Fukunaka R."/>
            <person name="Hamada M."/>
            <person name="Harada C."/>
            <person name="Hayashi A."/>
            <person name="Hijishita S."/>
            <person name="Honda M."/>
            <person name="Hosokawa S."/>
            <person name="Ichikawa Y."/>
            <person name="Idonuma A."/>
            <person name="Iijima M."/>
            <person name="Ikeda M."/>
            <person name="Ikeno M."/>
            <person name="Ito K."/>
            <person name="Ito S."/>
            <person name="Ito T."/>
            <person name="Ito Y."/>
            <person name="Ito Y."/>
            <person name="Iwabuchi A."/>
            <person name="Kamiya K."/>
            <person name="Karasawa W."/>
            <person name="Kurita K."/>
            <person name="Katagiri S."/>
            <person name="Kikuta A."/>
            <person name="Kobayashi H."/>
            <person name="Kobayashi N."/>
            <person name="Machita K."/>
            <person name="Maehara T."/>
            <person name="Masukawa M."/>
            <person name="Mizubayashi T."/>
            <person name="Mukai Y."/>
            <person name="Nagasaki H."/>
            <person name="Nagata Y."/>
            <person name="Naito S."/>
            <person name="Nakashima M."/>
            <person name="Nakama Y."/>
            <person name="Nakamichi Y."/>
            <person name="Nakamura M."/>
            <person name="Meguro A."/>
            <person name="Negishi M."/>
            <person name="Ohta I."/>
            <person name="Ohta T."/>
            <person name="Okamoto M."/>
            <person name="Ono N."/>
            <person name="Saji S."/>
            <person name="Sakaguchi M."/>
            <person name="Sakai K."/>
            <person name="Shibata M."/>
            <person name="Shimokawa T."/>
            <person name="Song J."/>
            <person name="Takazaki Y."/>
            <person name="Terasawa K."/>
            <person name="Tsugane M."/>
            <person name="Tsuji K."/>
            <person name="Ueda S."/>
            <person name="Waki K."/>
            <person name="Yamagata H."/>
            <person name="Yamamoto M."/>
            <person name="Yamamoto S."/>
            <person name="Yamane H."/>
            <person name="Yoshiki S."/>
            <person name="Yoshihara R."/>
            <person name="Yukawa K."/>
            <person name="Zhong H."/>
            <person name="Yano M."/>
            <person name="Yuan Q."/>
            <person name="Ouyang S."/>
            <person name="Liu J."/>
            <person name="Jones K.M."/>
            <person name="Gansberger K."/>
            <person name="Moffat K."/>
            <person name="Hill J."/>
            <person name="Bera J."/>
            <person name="Fadrosh D."/>
            <person name="Jin S."/>
            <person name="Johri S."/>
            <person name="Kim M."/>
            <person name="Overton L."/>
            <person name="Reardon M."/>
            <person name="Tsitrin T."/>
            <person name="Vuong H."/>
            <person name="Weaver B."/>
            <person name="Ciecko A."/>
            <person name="Tallon L."/>
            <person name="Jackson J."/>
            <person name="Pai G."/>
            <person name="Aken S.V."/>
            <person name="Utterback T."/>
            <person name="Reidmuller S."/>
            <person name="Feldblyum T."/>
            <person name="Hsiao J."/>
            <person name="Zismann V."/>
            <person name="Iobst S."/>
            <person name="de Vazeille A.R."/>
            <person name="Buell C.R."/>
            <person name="Ying K."/>
            <person name="Li Y."/>
            <person name="Lu T."/>
            <person name="Huang Y."/>
            <person name="Zhao Q."/>
            <person name="Feng Q."/>
            <person name="Zhang L."/>
            <person name="Zhu J."/>
            <person name="Weng Q."/>
            <person name="Mu J."/>
            <person name="Lu Y."/>
            <person name="Fan D."/>
            <person name="Liu Y."/>
            <person name="Guan J."/>
            <person name="Zhang Y."/>
            <person name="Yu S."/>
            <person name="Liu X."/>
            <person name="Zhang Y."/>
            <person name="Hong G."/>
            <person name="Han B."/>
            <person name="Choisne N."/>
            <person name="Demange N."/>
            <person name="Orjeda G."/>
            <person name="Samain S."/>
            <person name="Cattolico L."/>
            <person name="Pelletier E."/>
            <person name="Couloux A."/>
            <person name="Segurens B."/>
            <person name="Wincker P."/>
            <person name="D'Hont A."/>
            <person name="Scarpelli C."/>
            <person name="Weissenbach J."/>
            <person name="Salanoubat M."/>
            <person name="Quetier F."/>
            <person name="Yu Y."/>
            <person name="Kim H.R."/>
            <person name="Rambo T."/>
            <person name="Currie J."/>
            <person name="Collura K."/>
            <person name="Luo M."/>
            <person name="Yang T."/>
            <person name="Ammiraju J.S.S."/>
            <person name="Engler F."/>
            <person name="Soderlund C."/>
            <person name="Wing R.A."/>
            <person name="Palmer L.E."/>
            <person name="de la Bastide M."/>
            <person name="Spiegel L."/>
            <person name="Nascimento L."/>
            <person name="Zutavern T."/>
            <person name="O'Shaughnessy A."/>
            <person name="Dike S."/>
            <person name="Dedhia N."/>
            <person name="Preston R."/>
            <person name="Balija V."/>
            <person name="McCombie W.R."/>
            <person name="Chow T."/>
            <person name="Chen H."/>
            <person name="Chung M."/>
            <person name="Chen C."/>
            <person name="Shaw J."/>
            <person name="Wu H."/>
            <person name="Hsiao K."/>
            <person name="Chao Y."/>
            <person name="Chu M."/>
            <person name="Cheng C."/>
            <person name="Hour A."/>
            <person name="Lee P."/>
            <person name="Lin S."/>
            <person name="Lin Y."/>
            <person name="Liou J."/>
            <person name="Liu S."/>
            <person name="Hsing Y."/>
            <person name="Raghuvanshi S."/>
            <person name="Mohanty A."/>
            <person name="Bharti A.K."/>
            <person name="Gaur A."/>
            <person name="Gupta V."/>
            <person name="Kumar D."/>
            <person name="Ravi V."/>
            <person name="Vij S."/>
            <person name="Kapur A."/>
            <person name="Khurana P."/>
            <person name="Khurana P."/>
            <person name="Khurana J.P."/>
            <person name="Tyagi A.K."/>
            <person name="Gaikwad K."/>
            <person name="Singh A."/>
            <person name="Dalal V."/>
            <person name="Srivastava S."/>
            <person name="Dixit A."/>
            <person name="Pal A.K."/>
            <person name="Ghazi I.A."/>
            <person name="Yadav M."/>
            <person name="Pandit A."/>
            <person name="Bhargava A."/>
            <person name="Sureshbabu K."/>
            <person name="Batra K."/>
            <person name="Sharma T.R."/>
            <person name="Mohapatra T."/>
            <person name="Singh N.K."/>
            <person name="Messing J."/>
            <person name="Nelson A.B."/>
            <person name="Fuks G."/>
            <person name="Kavchok S."/>
            <person name="Keizer G."/>
            <person name="Linton E."/>
            <person name="Llaca V."/>
            <person name="Song R."/>
            <person name="Tanyolac B."/>
            <person name="Young S."/>
            <person name="Ho-Il K."/>
            <person name="Hahn J.H."/>
            <person name="Sangsakoo G."/>
            <person name="Vanavichit A."/>
            <person name="de Mattos Luiz.A.T."/>
            <person name="Zimmer P.D."/>
            <person name="Malone G."/>
            <person name="Dellagostin O."/>
            <person name="de Oliveira A.C."/>
            <person name="Bevan M."/>
            <person name="Bancroft I."/>
            <person name="Minx P."/>
            <person name="Cordum H."/>
            <person name="Wilson R."/>
            <person name="Cheng Z."/>
            <person name="Jin W."/>
            <person name="Jiang J."/>
            <person name="Leong S.A."/>
            <person name="Iwama H."/>
            <person name="Gojobori T."/>
            <person name="Itoh T."/>
            <person name="Niimura Y."/>
            <person name="Fujii Y."/>
            <person name="Habara T."/>
            <person name="Sakai H."/>
            <person name="Sato Y."/>
            <person name="Wilson G."/>
            <person name="Kumar K."/>
            <person name="McCouch S."/>
            <person name="Juretic N."/>
            <person name="Hoen D."/>
            <person name="Wright S."/>
            <person name="Bruskiewich R."/>
            <person name="Bureau T."/>
            <person name="Miyao A."/>
            <person name="Hirochika H."/>
            <person name="Nishikawa T."/>
            <person name="Kadowaki K."/>
            <person name="Sugiura M."/>
            <person name="Burr B."/>
            <person name="Sasaki T."/>
        </authorList>
    </citation>
    <scope>NUCLEOTIDE SEQUENCE [LARGE SCALE GENOMIC DNA]</scope>
    <source>
        <strain evidence="3">cv. Nipponbare</strain>
    </source>
</reference>
<keyword evidence="3" id="KW-1185">Reference proteome</keyword>
<dbReference type="Proteomes" id="UP000059680">
    <property type="component" value="Chromosome 2"/>
</dbReference>
<keyword evidence="1" id="KW-0472">Membrane</keyword>
<reference evidence="2 3" key="3">
    <citation type="journal article" date="2013" name="Rice">
        <title>Improvement of the Oryza sativa Nipponbare reference genome using next generation sequence and optical map data.</title>
        <authorList>
            <person name="Kawahara Y."/>
            <person name="de la Bastide M."/>
            <person name="Hamilton J.P."/>
            <person name="Kanamori H."/>
            <person name="McCombie W.R."/>
            <person name="Ouyang S."/>
            <person name="Schwartz D.C."/>
            <person name="Tanaka T."/>
            <person name="Wu J."/>
            <person name="Zhou S."/>
            <person name="Childs K.L."/>
            <person name="Davidson R.M."/>
            <person name="Lin H."/>
            <person name="Quesada-Ocampo L."/>
            <person name="Vaillancourt B."/>
            <person name="Sakai H."/>
            <person name="Lee S.S."/>
            <person name="Kim J."/>
            <person name="Numa H."/>
            <person name="Itoh T."/>
            <person name="Buell C.R."/>
            <person name="Matsumoto T."/>
        </authorList>
    </citation>
    <scope>NUCLEOTIDE SEQUENCE [LARGE SCALE GENOMIC DNA]</scope>
    <source>
        <strain evidence="3">cv. Nipponbare</strain>
    </source>
</reference>
<protein>
    <submittedName>
        <fullName evidence="2">Os02g0454950 protein</fullName>
    </submittedName>
</protein>
<sequence>MPPTAGTECRRASASIMHQASSFFLSITTSFLVPHLVFVRWFPSAWGLLWPEPGLGEAAGGWGLRPFLPNLSRRKLYMF</sequence>
<name>A0A0P0VIP1_ORYSJ</name>
<dbReference type="EMBL" id="AP014958">
    <property type="protein sequence ID" value="BAS78520.1"/>
    <property type="molecule type" value="Genomic_DNA"/>
</dbReference>
<keyword evidence="1" id="KW-1133">Transmembrane helix</keyword>
<accession>A0A0P0VIP1</accession>
<evidence type="ECO:0000256" key="1">
    <source>
        <dbReference type="SAM" id="Phobius"/>
    </source>
</evidence>
<dbReference type="AlphaFoldDB" id="A0A0P0VIP1"/>
<reference evidence="2 3" key="2">
    <citation type="journal article" date="2013" name="Plant Cell Physiol.">
        <title>Rice Annotation Project Database (RAP-DB): an integrative and interactive database for rice genomics.</title>
        <authorList>
            <person name="Sakai H."/>
            <person name="Lee S.S."/>
            <person name="Tanaka T."/>
            <person name="Numa H."/>
            <person name="Kim J."/>
            <person name="Kawahara Y."/>
            <person name="Wakimoto H."/>
            <person name="Yang C.C."/>
            <person name="Iwamoto M."/>
            <person name="Abe T."/>
            <person name="Yamada Y."/>
            <person name="Muto A."/>
            <person name="Inokuchi H."/>
            <person name="Ikemura T."/>
            <person name="Matsumoto T."/>
            <person name="Sasaki T."/>
            <person name="Itoh T."/>
        </authorList>
    </citation>
    <scope>NUCLEOTIDE SEQUENCE [LARGE SCALE GENOMIC DNA]</scope>
    <source>
        <strain evidence="3">cv. Nipponbare</strain>
    </source>
</reference>
<evidence type="ECO:0000313" key="2">
    <source>
        <dbReference type="EMBL" id="BAS78520.1"/>
    </source>
</evidence>
<gene>
    <name evidence="2" type="ordered locus">Os02g0454950</name>
    <name evidence="2" type="ORF">OSNPB_020454950</name>
</gene>
<dbReference type="Gramene" id="Os02t0454950-00">
    <property type="protein sequence ID" value="Os02t0454950-00"/>
    <property type="gene ID" value="Os02g0454950"/>
</dbReference>
<proteinExistence type="predicted"/>
<organism evidence="2 3">
    <name type="scientific">Oryza sativa subsp. japonica</name>
    <name type="common">Rice</name>
    <dbReference type="NCBI Taxonomy" id="39947"/>
    <lineage>
        <taxon>Eukaryota</taxon>
        <taxon>Viridiplantae</taxon>
        <taxon>Streptophyta</taxon>
        <taxon>Embryophyta</taxon>
        <taxon>Tracheophyta</taxon>
        <taxon>Spermatophyta</taxon>
        <taxon>Magnoliopsida</taxon>
        <taxon>Liliopsida</taxon>
        <taxon>Poales</taxon>
        <taxon>Poaceae</taxon>
        <taxon>BOP clade</taxon>
        <taxon>Oryzoideae</taxon>
        <taxon>Oryzeae</taxon>
        <taxon>Oryzinae</taxon>
        <taxon>Oryza</taxon>
        <taxon>Oryza sativa</taxon>
    </lineage>
</organism>
<keyword evidence="1" id="KW-0812">Transmembrane</keyword>
<dbReference type="PaxDb" id="39947-A0A0P0VIP1"/>
<feature type="transmembrane region" description="Helical" evidence="1">
    <location>
        <begin position="20"/>
        <end position="42"/>
    </location>
</feature>
<dbReference type="InParanoid" id="A0A0P0VIP1"/>
<evidence type="ECO:0000313" key="3">
    <source>
        <dbReference type="Proteomes" id="UP000059680"/>
    </source>
</evidence>